<protein>
    <recommendedName>
        <fullName evidence="4">HTH deoR-type domain-containing protein</fullName>
    </recommendedName>
</protein>
<reference evidence="6" key="1">
    <citation type="journal article" date="2019" name="Int. J. Syst. Evol. Microbiol.">
        <title>The Global Catalogue of Microorganisms (GCM) 10K type strain sequencing project: providing services to taxonomists for standard genome sequencing and annotation.</title>
        <authorList>
            <consortium name="The Broad Institute Genomics Platform"/>
            <consortium name="The Broad Institute Genome Sequencing Center for Infectious Disease"/>
            <person name="Wu L."/>
            <person name="Ma J."/>
        </authorList>
    </citation>
    <scope>NUCLEOTIDE SEQUENCE [LARGE SCALE GENOMIC DNA]</scope>
    <source>
        <strain evidence="6">JCM 16902</strain>
    </source>
</reference>
<dbReference type="InterPro" id="IPR001034">
    <property type="entry name" value="DeoR_HTH"/>
</dbReference>
<accession>A0ABP6Z6L3</accession>
<dbReference type="InterPro" id="IPR051534">
    <property type="entry name" value="CBASS_pafABC_assoc_protein"/>
</dbReference>
<dbReference type="InterPro" id="IPR057727">
    <property type="entry name" value="WCX_dom"/>
</dbReference>
<dbReference type="PANTHER" id="PTHR34580">
    <property type="match status" value="1"/>
</dbReference>
<dbReference type="PIRSF" id="PIRSF016838">
    <property type="entry name" value="PafC"/>
    <property type="match status" value="1"/>
</dbReference>
<dbReference type="InterPro" id="IPR026881">
    <property type="entry name" value="WYL_dom"/>
</dbReference>
<dbReference type="InterPro" id="IPR036390">
    <property type="entry name" value="WH_DNA-bd_sf"/>
</dbReference>
<gene>
    <name evidence="5" type="ORF">GCM10022223_12090</name>
</gene>
<dbReference type="RefSeq" id="WP_231485958.1">
    <property type="nucleotide sequence ID" value="NZ_BAAAZO010000002.1"/>
</dbReference>
<feature type="region of interest" description="Disordered" evidence="3">
    <location>
        <begin position="103"/>
        <end position="133"/>
    </location>
</feature>
<evidence type="ECO:0000313" key="6">
    <source>
        <dbReference type="Proteomes" id="UP001501074"/>
    </source>
</evidence>
<sequence>MARPQRLIELLAALQAHPQTTAPDLAAELGVSVRTVLRDIHDLVATGIPVVTERGRYGGVSLLPGDQVDLSRLTTTEADLLRTVGLDLDRARQLGGESAARSALGKLDRARRSGGESAARSKPGKLDRERRVVNSSPLSLADVVTVDNRPWFTDDPPAVDVAALADALRTGHRLTLRYRRSGTDRVHHLTVDPYGLLSRGGRWYLIADELGIPRMFALARVSGWEALDEPRRLREGADLASVARQLGEKLERRDEVIVTAHLARDRLDLARRILGTRLREITDLDDGRVSLTVAYEETAGVRQLLQFGEHIEIVAPEPARRLVRDLAQRLMDVHHLIERDGS</sequence>
<dbReference type="PANTHER" id="PTHR34580:SF1">
    <property type="entry name" value="PROTEIN PAFC"/>
    <property type="match status" value="1"/>
</dbReference>
<evidence type="ECO:0000259" key="4">
    <source>
        <dbReference type="PROSITE" id="PS51000"/>
    </source>
</evidence>
<dbReference type="Pfam" id="PF08279">
    <property type="entry name" value="HTH_11"/>
    <property type="match status" value="1"/>
</dbReference>
<keyword evidence="6" id="KW-1185">Reference proteome</keyword>
<evidence type="ECO:0000256" key="2">
    <source>
        <dbReference type="ARBA" id="ARBA00023163"/>
    </source>
</evidence>
<dbReference type="Proteomes" id="UP001501074">
    <property type="component" value="Unassembled WGS sequence"/>
</dbReference>
<keyword evidence="2" id="KW-0804">Transcription</keyword>
<organism evidence="5 6">
    <name type="scientific">Kineosporia mesophila</name>
    <dbReference type="NCBI Taxonomy" id="566012"/>
    <lineage>
        <taxon>Bacteria</taxon>
        <taxon>Bacillati</taxon>
        <taxon>Actinomycetota</taxon>
        <taxon>Actinomycetes</taxon>
        <taxon>Kineosporiales</taxon>
        <taxon>Kineosporiaceae</taxon>
        <taxon>Kineosporia</taxon>
    </lineage>
</organism>
<evidence type="ECO:0000256" key="3">
    <source>
        <dbReference type="SAM" id="MobiDB-lite"/>
    </source>
</evidence>
<dbReference type="Pfam" id="PF25583">
    <property type="entry name" value="WCX"/>
    <property type="match status" value="1"/>
</dbReference>
<feature type="domain" description="HTH deoR-type" evidence="4">
    <location>
        <begin position="3"/>
        <end position="62"/>
    </location>
</feature>
<dbReference type="EMBL" id="BAAAZO010000002">
    <property type="protein sequence ID" value="GAA3598335.1"/>
    <property type="molecule type" value="Genomic_DNA"/>
</dbReference>
<dbReference type="InterPro" id="IPR036388">
    <property type="entry name" value="WH-like_DNA-bd_sf"/>
</dbReference>
<dbReference type="SUPFAM" id="SSF46785">
    <property type="entry name" value="Winged helix' DNA-binding domain"/>
    <property type="match status" value="1"/>
</dbReference>
<dbReference type="Pfam" id="PF13280">
    <property type="entry name" value="WYL"/>
    <property type="match status" value="1"/>
</dbReference>
<dbReference type="Gene3D" id="1.10.10.10">
    <property type="entry name" value="Winged helix-like DNA-binding domain superfamily/Winged helix DNA-binding domain"/>
    <property type="match status" value="1"/>
</dbReference>
<comment type="caution">
    <text evidence="5">The sequence shown here is derived from an EMBL/GenBank/DDBJ whole genome shotgun (WGS) entry which is preliminary data.</text>
</comment>
<keyword evidence="1" id="KW-0805">Transcription regulation</keyword>
<dbReference type="InterPro" id="IPR028349">
    <property type="entry name" value="PafC-like"/>
</dbReference>
<evidence type="ECO:0000313" key="5">
    <source>
        <dbReference type="EMBL" id="GAA3598335.1"/>
    </source>
</evidence>
<name>A0ABP6Z6L3_9ACTN</name>
<proteinExistence type="predicted"/>
<dbReference type="PROSITE" id="PS52050">
    <property type="entry name" value="WYL"/>
    <property type="match status" value="1"/>
</dbReference>
<dbReference type="PROSITE" id="PS51000">
    <property type="entry name" value="HTH_DEOR_2"/>
    <property type="match status" value="1"/>
</dbReference>
<dbReference type="InterPro" id="IPR013196">
    <property type="entry name" value="HTH_11"/>
</dbReference>
<evidence type="ECO:0000256" key="1">
    <source>
        <dbReference type="ARBA" id="ARBA00023015"/>
    </source>
</evidence>